<dbReference type="Proteomes" id="UP000018040">
    <property type="component" value="Unassembled WGS sequence"/>
</dbReference>
<comment type="caution">
    <text evidence="1">The sequence shown here is derived from an EMBL/GenBank/DDBJ whole genome shotgun (WGS) entry which is preliminary data.</text>
</comment>
<evidence type="ECO:0000313" key="1">
    <source>
        <dbReference type="EMBL" id="ESU43895.1"/>
    </source>
</evidence>
<name>V6U3Q8_GIAIN</name>
<gene>
    <name evidence="1" type="ORF">GSB_151983</name>
</gene>
<protein>
    <submittedName>
        <fullName evidence="1">Histone H4</fullName>
    </submittedName>
</protein>
<accession>V6U3Q8</accession>
<dbReference type="EMBL" id="AHHH01000034">
    <property type="protein sequence ID" value="ESU43895.1"/>
    <property type="molecule type" value="Genomic_DNA"/>
</dbReference>
<feature type="non-terminal residue" evidence="1">
    <location>
        <position position="1"/>
    </location>
</feature>
<evidence type="ECO:0000313" key="2">
    <source>
        <dbReference type="Proteomes" id="UP000018040"/>
    </source>
</evidence>
<dbReference type="AlphaFoldDB" id="V6U3Q8"/>
<reference evidence="2" key="1">
    <citation type="submission" date="2012-02" db="EMBL/GenBank/DDBJ databases">
        <title>Genome sequencing of Giardia lamblia Genotypes A2 and B isolates (DH and GS) and comparative analysis with the genomes of Genotypes A1 and E (WB and Pig).</title>
        <authorList>
            <person name="Adam R."/>
            <person name="Dahlstrom E."/>
            <person name="Martens C."/>
            <person name="Bruno D."/>
            <person name="Barbian K."/>
            <person name="Porcella S.F."/>
            <person name="Nash T."/>
        </authorList>
    </citation>
    <scope>NUCLEOTIDE SEQUENCE</scope>
    <source>
        <strain evidence="2">GS</strain>
    </source>
</reference>
<sequence>VSQPLMSFCAFYKHHELCSLGDNGQDYRTELTDLRMVITPVAHLFVQYTDEI</sequence>
<dbReference type="VEuPathDB" id="GiardiaDB:QR46_3675"/>
<proteinExistence type="predicted"/>
<reference evidence="1 2" key="2">
    <citation type="journal article" date="2013" name="Genome Biol. Evol.">
        <title>Genome sequencing of Giardia lamblia genotypes A2 and B isolates (DH and GS) and comparative analysis with the genomes of genotypes A1 and E (WB and Pig).</title>
        <authorList>
            <person name="Adam R.D."/>
            <person name="Dahlstrom E.W."/>
            <person name="Martens C.A."/>
            <person name="Bruno D.P."/>
            <person name="Barbian K.D."/>
            <person name="Ricklefs S.M."/>
            <person name="Hernandez M.M."/>
            <person name="Narla N.P."/>
            <person name="Patel R.B."/>
            <person name="Porcella S.F."/>
            <person name="Nash T.E."/>
        </authorList>
    </citation>
    <scope>NUCLEOTIDE SEQUENCE [LARGE SCALE GENOMIC DNA]</scope>
    <source>
        <strain evidence="1 2">GS</strain>
    </source>
</reference>
<organism evidence="1 2">
    <name type="scientific">Giardia intestinalis</name>
    <name type="common">Giardia lamblia</name>
    <dbReference type="NCBI Taxonomy" id="5741"/>
    <lineage>
        <taxon>Eukaryota</taxon>
        <taxon>Metamonada</taxon>
        <taxon>Diplomonadida</taxon>
        <taxon>Hexamitidae</taxon>
        <taxon>Giardiinae</taxon>
        <taxon>Giardia</taxon>
    </lineage>
</organism>